<dbReference type="NCBIfam" id="TIGR00125">
    <property type="entry name" value="cyt_tran_rel"/>
    <property type="match status" value="1"/>
</dbReference>
<proteinExistence type="inferred from homology"/>
<comment type="function">
    <text evidence="1 14">Catalyzes the reversible adenylation of nicotinate mononucleotide (NaMN) to nicotinic acid adenine dinucleotide (NaAD).</text>
</comment>
<dbReference type="Gene3D" id="3.40.50.620">
    <property type="entry name" value="HUPs"/>
    <property type="match status" value="1"/>
</dbReference>
<comment type="similarity">
    <text evidence="14">Belongs to the NadD family.</text>
</comment>
<dbReference type="InterPro" id="IPR005248">
    <property type="entry name" value="NadD/NMNAT"/>
</dbReference>
<accession>A0A449B5Y8</accession>
<dbReference type="GO" id="GO:0009435">
    <property type="term" value="P:NAD+ biosynthetic process"/>
    <property type="evidence" value="ECO:0007669"/>
    <property type="project" value="UniProtKB-UniRule"/>
</dbReference>
<evidence type="ECO:0000256" key="2">
    <source>
        <dbReference type="ARBA" id="ARBA00005019"/>
    </source>
</evidence>
<dbReference type="GO" id="GO:0004515">
    <property type="term" value="F:nicotinate-nucleotide adenylyltransferase activity"/>
    <property type="evidence" value="ECO:0007669"/>
    <property type="project" value="UniProtKB-UniRule"/>
</dbReference>
<keyword evidence="7 14" id="KW-0547">Nucleotide-binding</keyword>
<keyword evidence="9 14" id="KW-0067">ATP-binding</keyword>
<evidence type="ECO:0000256" key="10">
    <source>
        <dbReference type="ARBA" id="ARBA00023004"/>
    </source>
</evidence>
<dbReference type="NCBIfam" id="TIGR00488">
    <property type="entry name" value="bis(5'-nucleosyl)-tetraphosphatase (symmetrical) YqeK"/>
    <property type="match status" value="1"/>
</dbReference>
<keyword evidence="4 14" id="KW-0808">Transferase</keyword>
<sequence>MKIAIYGGSFDPIHKGHLEVARYAINQLGLDKLYFVPTNLSPFKTKSKPTSGLDRIKMIELVLEDKMQVSDFEIKRGNTSYTIDTVKFFKQKFPNDDLFLLIGSDNLSKLDKWKKIDEIAQLTQIVVFKRDKKINKINAKKFNALILQNPIWDFSSSEFKKGYLDTVDDKVLNYIQSKYLYLEKILHSSLSALRAKHCMNTGDFAAEMAKKFNFPAQRAYVAGIMHDIAKEWNETDSRSFLQEFEPQHANVLKHELHQVCGYAWLKHYYKLQDQDILHAILVHTTLDDSTDNELSTLDKIIFISDKIAQGRRFEGVQKLRELAFKDLDLAFEAVIKYVYEYNLKKGVKFTPRQEQIYRKYLK</sequence>
<keyword evidence="8" id="KW-0378">Hydrolase</keyword>
<dbReference type="InterPro" id="IPR014729">
    <property type="entry name" value="Rossmann-like_a/b/a_fold"/>
</dbReference>
<dbReference type="HAMAP" id="MF_00244">
    <property type="entry name" value="NaMN_adenylyltr"/>
    <property type="match status" value="1"/>
</dbReference>
<dbReference type="GO" id="GO:0008803">
    <property type="term" value="F:bis(5'-nucleosyl)-tetraphosphatase (symmetrical) activity"/>
    <property type="evidence" value="ECO:0007669"/>
    <property type="project" value="UniProtKB-EC"/>
</dbReference>
<dbReference type="Pfam" id="PF01467">
    <property type="entry name" value="CTP_transf_like"/>
    <property type="match status" value="1"/>
</dbReference>
<dbReference type="NCBIfam" id="NF005519">
    <property type="entry name" value="PRK07152.1"/>
    <property type="match status" value="1"/>
</dbReference>
<dbReference type="OrthoDB" id="5295945at2"/>
<dbReference type="InterPro" id="IPR006674">
    <property type="entry name" value="HD_domain"/>
</dbReference>
<dbReference type="PANTHER" id="PTHR39321">
    <property type="entry name" value="NICOTINATE-NUCLEOTIDE ADENYLYLTRANSFERASE-RELATED"/>
    <property type="match status" value="1"/>
</dbReference>
<dbReference type="UniPathway" id="UPA00253">
    <property type="reaction ID" value="UER00332"/>
</dbReference>
<protein>
    <recommendedName>
        <fullName evidence="14">Probable nicotinate-nucleotide adenylyltransferase</fullName>
        <ecNumber evidence="14">2.7.7.18</ecNumber>
    </recommendedName>
    <alternativeName>
        <fullName evidence="14">Deamido-NAD(+) diphosphorylase</fullName>
    </alternativeName>
    <alternativeName>
        <fullName evidence="14">Deamido-NAD(+) pyrophosphorylase</fullName>
    </alternativeName>
    <alternativeName>
        <fullName evidence="14">Nicotinate mononucleotide adenylyltransferase</fullName>
        <shortName evidence="14">NaMN adenylyltransferase</shortName>
    </alternativeName>
</protein>
<dbReference type="CDD" id="cd00077">
    <property type="entry name" value="HDc"/>
    <property type="match status" value="1"/>
</dbReference>
<evidence type="ECO:0000256" key="14">
    <source>
        <dbReference type="HAMAP-Rule" id="MF_00244"/>
    </source>
</evidence>
<dbReference type="InterPro" id="IPR005249">
    <property type="entry name" value="YqeK"/>
</dbReference>
<feature type="domain" description="HD/PDEase" evidence="15">
    <location>
        <begin position="190"/>
        <end position="319"/>
    </location>
</feature>
<dbReference type="Pfam" id="PF01966">
    <property type="entry name" value="HD"/>
    <property type="match status" value="1"/>
</dbReference>
<dbReference type="PANTHER" id="PTHR39321:SF3">
    <property type="entry name" value="PHOSPHOPANTETHEINE ADENYLYLTRANSFERASE"/>
    <property type="match status" value="1"/>
</dbReference>
<dbReference type="GO" id="GO:0046872">
    <property type="term" value="F:metal ion binding"/>
    <property type="evidence" value="ECO:0007669"/>
    <property type="project" value="UniProtKB-KW"/>
</dbReference>
<dbReference type="SUPFAM" id="SSF109604">
    <property type="entry name" value="HD-domain/PDEase-like"/>
    <property type="match status" value="1"/>
</dbReference>
<dbReference type="InterPro" id="IPR004821">
    <property type="entry name" value="Cyt_trans-like"/>
</dbReference>
<evidence type="ECO:0000256" key="4">
    <source>
        <dbReference type="ARBA" id="ARBA00022679"/>
    </source>
</evidence>
<dbReference type="SMART" id="SM00471">
    <property type="entry name" value="HDc"/>
    <property type="match status" value="1"/>
</dbReference>
<evidence type="ECO:0000256" key="13">
    <source>
        <dbReference type="ARBA" id="ARBA00049417"/>
    </source>
</evidence>
<evidence type="ECO:0000256" key="12">
    <source>
        <dbReference type="ARBA" id="ARBA00048721"/>
    </source>
</evidence>
<keyword evidence="11 14" id="KW-0520">NAD</keyword>
<dbReference type="Gene3D" id="1.10.3210.10">
    <property type="entry name" value="Hypothetical protein af1432"/>
    <property type="match status" value="1"/>
</dbReference>
<evidence type="ECO:0000313" key="16">
    <source>
        <dbReference type="EMBL" id="VEU75985.1"/>
    </source>
</evidence>
<evidence type="ECO:0000256" key="11">
    <source>
        <dbReference type="ARBA" id="ARBA00023027"/>
    </source>
</evidence>
<dbReference type="KEGG" id="mcou:NCTC10179_00142"/>
<evidence type="ECO:0000256" key="6">
    <source>
        <dbReference type="ARBA" id="ARBA00022723"/>
    </source>
</evidence>
<gene>
    <name evidence="16" type="primary">coaD_1</name>
    <name evidence="14" type="synonym">nadD</name>
    <name evidence="16" type="ORF">NCTC10179_00142</name>
</gene>
<dbReference type="CDD" id="cd02165">
    <property type="entry name" value="NMNAT"/>
    <property type="match status" value="1"/>
</dbReference>
<evidence type="ECO:0000256" key="7">
    <source>
        <dbReference type="ARBA" id="ARBA00022741"/>
    </source>
</evidence>
<keyword evidence="10" id="KW-0408">Iron</keyword>
<keyword evidence="6" id="KW-0479">Metal-binding</keyword>
<evidence type="ECO:0000313" key="17">
    <source>
        <dbReference type="Proteomes" id="UP000289497"/>
    </source>
</evidence>
<reference evidence="16 17" key="1">
    <citation type="submission" date="2019-01" db="EMBL/GenBank/DDBJ databases">
        <authorList>
            <consortium name="Pathogen Informatics"/>
        </authorList>
    </citation>
    <scope>NUCLEOTIDE SEQUENCE [LARGE SCALE GENOMIC DNA]</scope>
    <source>
        <strain evidence="16 17">NCTC10179</strain>
    </source>
</reference>
<evidence type="ECO:0000256" key="5">
    <source>
        <dbReference type="ARBA" id="ARBA00022695"/>
    </source>
</evidence>
<evidence type="ECO:0000256" key="1">
    <source>
        <dbReference type="ARBA" id="ARBA00002324"/>
    </source>
</evidence>
<organism evidence="16 17">
    <name type="scientific">Mycoplasmopsis columboralis</name>
    <dbReference type="NCBI Taxonomy" id="171282"/>
    <lineage>
        <taxon>Bacteria</taxon>
        <taxon>Bacillati</taxon>
        <taxon>Mycoplasmatota</taxon>
        <taxon>Mycoplasmoidales</taxon>
        <taxon>Metamycoplasmataceae</taxon>
        <taxon>Mycoplasmopsis</taxon>
    </lineage>
</organism>
<dbReference type="InterPro" id="IPR003607">
    <property type="entry name" value="HD/PDEase_dom"/>
</dbReference>
<dbReference type="EMBL" id="LR215039">
    <property type="protein sequence ID" value="VEU75985.1"/>
    <property type="molecule type" value="Genomic_DNA"/>
</dbReference>
<dbReference type="EC" id="2.7.7.18" evidence="14"/>
<dbReference type="Proteomes" id="UP000289497">
    <property type="component" value="Chromosome"/>
</dbReference>
<dbReference type="GO" id="GO:0005524">
    <property type="term" value="F:ATP binding"/>
    <property type="evidence" value="ECO:0007669"/>
    <property type="project" value="UniProtKB-KW"/>
</dbReference>
<evidence type="ECO:0000256" key="3">
    <source>
        <dbReference type="ARBA" id="ARBA00022642"/>
    </source>
</evidence>
<evidence type="ECO:0000259" key="15">
    <source>
        <dbReference type="SMART" id="SM00471"/>
    </source>
</evidence>
<comment type="catalytic activity">
    <reaction evidence="12 14">
        <text>nicotinate beta-D-ribonucleotide + ATP + H(+) = deamido-NAD(+) + diphosphate</text>
        <dbReference type="Rhea" id="RHEA:22860"/>
        <dbReference type="ChEBI" id="CHEBI:15378"/>
        <dbReference type="ChEBI" id="CHEBI:30616"/>
        <dbReference type="ChEBI" id="CHEBI:33019"/>
        <dbReference type="ChEBI" id="CHEBI:57502"/>
        <dbReference type="ChEBI" id="CHEBI:58437"/>
        <dbReference type="EC" id="2.7.7.18"/>
    </reaction>
</comment>
<name>A0A449B5Y8_9BACT</name>
<dbReference type="AlphaFoldDB" id="A0A449B5Y8"/>
<dbReference type="RefSeq" id="WP_036434528.1">
    <property type="nucleotide sequence ID" value="NZ_LR215039.1"/>
</dbReference>
<keyword evidence="5 14" id="KW-0548">Nucleotidyltransferase</keyword>
<comment type="pathway">
    <text evidence="2 14">Cofactor biosynthesis; NAD(+) biosynthesis; deamido-NAD(+) from nicotinate D-ribonucleotide: step 1/1.</text>
</comment>
<dbReference type="SUPFAM" id="SSF52374">
    <property type="entry name" value="Nucleotidylyl transferase"/>
    <property type="match status" value="1"/>
</dbReference>
<keyword evidence="17" id="KW-1185">Reference proteome</keyword>
<dbReference type="NCBIfam" id="TIGR00482">
    <property type="entry name" value="nicotinate (nicotinamide) nucleotide adenylyltransferase"/>
    <property type="match status" value="1"/>
</dbReference>
<comment type="catalytic activity">
    <reaction evidence="13">
        <text>P(1),P(4)-bis(5'-adenosyl) tetraphosphate + H2O = 2 ADP + 2 H(+)</text>
        <dbReference type="Rhea" id="RHEA:24252"/>
        <dbReference type="ChEBI" id="CHEBI:15377"/>
        <dbReference type="ChEBI" id="CHEBI:15378"/>
        <dbReference type="ChEBI" id="CHEBI:58141"/>
        <dbReference type="ChEBI" id="CHEBI:456216"/>
        <dbReference type="EC" id="3.6.1.41"/>
    </reaction>
</comment>
<evidence type="ECO:0000256" key="8">
    <source>
        <dbReference type="ARBA" id="ARBA00022801"/>
    </source>
</evidence>
<evidence type="ECO:0000256" key="9">
    <source>
        <dbReference type="ARBA" id="ARBA00022840"/>
    </source>
</evidence>
<keyword evidence="3 14" id="KW-0662">Pyridine nucleotide biosynthesis</keyword>